<accession>A0A840MPX0</accession>
<dbReference type="Gene3D" id="3.90.1150.10">
    <property type="entry name" value="Aspartate Aminotransferase, domain 1"/>
    <property type="match status" value="1"/>
</dbReference>
<dbReference type="SUPFAM" id="SSF53383">
    <property type="entry name" value="PLP-dependent transferases"/>
    <property type="match status" value="1"/>
</dbReference>
<dbReference type="RefSeq" id="WP_184040469.1">
    <property type="nucleotide sequence ID" value="NZ_JACHHY010000017.1"/>
</dbReference>
<gene>
    <name evidence="1" type="ORF">HNQ59_002797</name>
</gene>
<evidence type="ECO:0008006" key="3">
    <source>
        <dbReference type="Google" id="ProtNLM"/>
    </source>
</evidence>
<sequence length="338" mass="38431">MHFDRPIGGFFELELPPRQPGNLLEYWQAEPSDCRWYGNARSALMQLLQTRQIRRTWLPAYLCDAVIDAALESGCRILFYPVDHHLQPDSAWLSSRLDSGDAVLAVDYFGRPPNAAFLSLVNSRPDIDWIEDRAHAIDTGMAPWGTWQLFSPRKLAGVPDGGLLIGPQLSCLPATQGVPHLHASAWMRREDCTGHRHAEWVARHQQDEASMDIGPRPVSKLTQHMLACMPASPLLIARKQNYARYQVALPYMSFLGDVQSYAPFGFVVRTQHADDLWRHLIDQRIFAQRHWRDISAPVEQFPVAHQLSNELLTLPCDHRLTNADVDRVIAAVQIFFDE</sequence>
<keyword evidence="2" id="KW-1185">Reference proteome</keyword>
<name>A0A840MPX0_9PROT</name>
<dbReference type="InterPro" id="IPR015421">
    <property type="entry name" value="PyrdxlP-dep_Trfase_major"/>
</dbReference>
<protein>
    <recommendedName>
        <fullName evidence="3">DegT/DnrJ/EryC1/StrS aminotransferase</fullName>
    </recommendedName>
</protein>
<evidence type="ECO:0000313" key="2">
    <source>
        <dbReference type="Proteomes" id="UP000575898"/>
    </source>
</evidence>
<dbReference type="InterPro" id="IPR015424">
    <property type="entry name" value="PyrdxlP-dep_Trfase"/>
</dbReference>
<evidence type="ECO:0000313" key="1">
    <source>
        <dbReference type="EMBL" id="MBB5019495.1"/>
    </source>
</evidence>
<reference evidence="1 2" key="1">
    <citation type="submission" date="2020-08" db="EMBL/GenBank/DDBJ databases">
        <title>Genomic Encyclopedia of Type Strains, Phase IV (KMG-IV): sequencing the most valuable type-strain genomes for metagenomic binning, comparative biology and taxonomic classification.</title>
        <authorList>
            <person name="Goeker M."/>
        </authorList>
    </citation>
    <scope>NUCLEOTIDE SEQUENCE [LARGE SCALE GENOMIC DNA]</scope>
    <source>
        <strain evidence="1 2">DSM 27165</strain>
    </source>
</reference>
<comment type="caution">
    <text evidence="1">The sequence shown here is derived from an EMBL/GenBank/DDBJ whole genome shotgun (WGS) entry which is preliminary data.</text>
</comment>
<dbReference type="InterPro" id="IPR015422">
    <property type="entry name" value="PyrdxlP-dep_Trfase_small"/>
</dbReference>
<dbReference type="Gene3D" id="3.40.640.10">
    <property type="entry name" value="Type I PLP-dependent aspartate aminotransferase-like (Major domain)"/>
    <property type="match status" value="1"/>
</dbReference>
<dbReference type="AlphaFoldDB" id="A0A840MPX0"/>
<dbReference type="Proteomes" id="UP000575898">
    <property type="component" value="Unassembled WGS sequence"/>
</dbReference>
<dbReference type="EMBL" id="JACHHY010000017">
    <property type="protein sequence ID" value="MBB5019495.1"/>
    <property type="molecule type" value="Genomic_DNA"/>
</dbReference>
<proteinExistence type="predicted"/>
<organism evidence="1 2">
    <name type="scientific">Chitinivorax tropicus</name>
    <dbReference type="NCBI Taxonomy" id="714531"/>
    <lineage>
        <taxon>Bacteria</taxon>
        <taxon>Pseudomonadati</taxon>
        <taxon>Pseudomonadota</taxon>
        <taxon>Betaproteobacteria</taxon>
        <taxon>Chitinivorax</taxon>
    </lineage>
</organism>